<sequence length="77" mass="8772">MLKIKLSPIGKINHRQYRVVVAEDREKLTGNIIEHLGSYDPHAPADQFKINKDLYRSWLTKGAQPTDTVKSLVAKTK</sequence>
<evidence type="ECO:0000256" key="3">
    <source>
        <dbReference type="HAMAP-Rule" id="MF_00385"/>
    </source>
</evidence>
<dbReference type="GO" id="GO:0005737">
    <property type="term" value="C:cytoplasm"/>
    <property type="evidence" value="ECO:0007669"/>
    <property type="project" value="UniProtKB-ARBA"/>
</dbReference>
<dbReference type="Proteomes" id="UP000177979">
    <property type="component" value="Unassembled WGS sequence"/>
</dbReference>
<gene>
    <name evidence="3" type="primary">rpsP</name>
    <name evidence="4" type="ORF">A2703_02370</name>
</gene>
<dbReference type="InterPro" id="IPR000307">
    <property type="entry name" value="Ribosomal_bS16"/>
</dbReference>
<dbReference type="GO" id="GO:0015935">
    <property type="term" value="C:small ribosomal subunit"/>
    <property type="evidence" value="ECO:0007669"/>
    <property type="project" value="TreeGrafter"/>
</dbReference>
<dbReference type="GO" id="GO:0006412">
    <property type="term" value="P:translation"/>
    <property type="evidence" value="ECO:0007669"/>
    <property type="project" value="UniProtKB-UniRule"/>
</dbReference>
<proteinExistence type="inferred from homology"/>
<comment type="caution">
    <text evidence="4">The sequence shown here is derived from an EMBL/GenBank/DDBJ whole genome shotgun (WGS) entry which is preliminary data.</text>
</comment>
<evidence type="ECO:0000313" key="4">
    <source>
        <dbReference type="EMBL" id="OGD71187.1"/>
    </source>
</evidence>
<evidence type="ECO:0000256" key="2">
    <source>
        <dbReference type="ARBA" id="ARBA00023274"/>
    </source>
</evidence>
<name>A0A1F5EUX5_9BACT</name>
<keyword evidence="1 3" id="KW-0689">Ribosomal protein</keyword>
<dbReference type="AlphaFoldDB" id="A0A1F5EUX5"/>
<dbReference type="Gene3D" id="3.30.1320.10">
    <property type="match status" value="1"/>
</dbReference>
<dbReference type="GO" id="GO:0003735">
    <property type="term" value="F:structural constituent of ribosome"/>
    <property type="evidence" value="ECO:0007669"/>
    <property type="project" value="InterPro"/>
</dbReference>
<dbReference type="EMBL" id="MFAG01000039">
    <property type="protein sequence ID" value="OGD71187.1"/>
    <property type="molecule type" value="Genomic_DNA"/>
</dbReference>
<dbReference type="SUPFAM" id="SSF54565">
    <property type="entry name" value="Ribosomal protein S16"/>
    <property type="match status" value="1"/>
</dbReference>
<dbReference type="NCBIfam" id="TIGR00002">
    <property type="entry name" value="S16"/>
    <property type="match status" value="1"/>
</dbReference>
<dbReference type="Pfam" id="PF00886">
    <property type="entry name" value="Ribosomal_S16"/>
    <property type="match status" value="1"/>
</dbReference>
<evidence type="ECO:0000313" key="5">
    <source>
        <dbReference type="Proteomes" id="UP000177979"/>
    </source>
</evidence>
<dbReference type="PANTHER" id="PTHR12919:SF20">
    <property type="entry name" value="SMALL RIBOSOMAL SUBUNIT PROTEIN BS16M"/>
    <property type="match status" value="1"/>
</dbReference>
<reference evidence="4 5" key="1">
    <citation type="journal article" date="2016" name="Nat. Commun.">
        <title>Thousands of microbial genomes shed light on interconnected biogeochemical processes in an aquifer system.</title>
        <authorList>
            <person name="Anantharaman K."/>
            <person name="Brown C.T."/>
            <person name="Hug L.A."/>
            <person name="Sharon I."/>
            <person name="Castelle C.J."/>
            <person name="Probst A.J."/>
            <person name="Thomas B.C."/>
            <person name="Singh A."/>
            <person name="Wilkins M.J."/>
            <person name="Karaoz U."/>
            <person name="Brodie E.L."/>
            <person name="Williams K.H."/>
            <person name="Hubbard S.S."/>
            <person name="Banfield J.F."/>
        </authorList>
    </citation>
    <scope>NUCLEOTIDE SEQUENCE [LARGE SCALE GENOMIC DNA]</scope>
</reference>
<dbReference type="STRING" id="1817722.A2703_02370"/>
<protein>
    <recommendedName>
        <fullName evidence="3">Small ribosomal subunit protein bS16</fullName>
    </recommendedName>
</protein>
<evidence type="ECO:0000256" key="1">
    <source>
        <dbReference type="ARBA" id="ARBA00022980"/>
    </source>
</evidence>
<accession>A0A1F5EUX5</accession>
<comment type="similarity">
    <text evidence="3">Belongs to the bacterial ribosomal protein bS16 family.</text>
</comment>
<dbReference type="HAMAP" id="MF_00385">
    <property type="entry name" value="Ribosomal_bS16"/>
    <property type="match status" value="1"/>
</dbReference>
<dbReference type="InterPro" id="IPR023803">
    <property type="entry name" value="Ribosomal_bS16_dom_sf"/>
</dbReference>
<keyword evidence="2 3" id="KW-0687">Ribonucleoprotein</keyword>
<organism evidence="4 5">
    <name type="scientific">Candidatus Collierbacteria bacterium RIFCSPHIGHO2_01_FULL_50_25</name>
    <dbReference type="NCBI Taxonomy" id="1817722"/>
    <lineage>
        <taxon>Bacteria</taxon>
        <taxon>Candidatus Collieribacteriota</taxon>
    </lineage>
</organism>
<dbReference type="PANTHER" id="PTHR12919">
    <property type="entry name" value="30S RIBOSOMAL PROTEIN S16"/>
    <property type="match status" value="1"/>
</dbReference>